<organism evidence="4 5">
    <name type="scientific">Domibacillus epiphyticus</name>
    <dbReference type="NCBI Taxonomy" id="1714355"/>
    <lineage>
        <taxon>Bacteria</taxon>
        <taxon>Bacillati</taxon>
        <taxon>Bacillota</taxon>
        <taxon>Bacilli</taxon>
        <taxon>Bacillales</taxon>
        <taxon>Bacillaceae</taxon>
        <taxon>Domibacillus</taxon>
    </lineage>
</organism>
<dbReference type="STRING" id="1714355.BTO28_14360"/>
<proteinExistence type="inferred from homology"/>
<protein>
    <submittedName>
        <fullName evidence="4">2-methylcitrate dehydratase</fullName>
    </submittedName>
</protein>
<dbReference type="Pfam" id="PF03972">
    <property type="entry name" value="MmgE_PrpD_N"/>
    <property type="match status" value="1"/>
</dbReference>
<dbReference type="InterPro" id="IPR045337">
    <property type="entry name" value="MmgE_PrpD_C"/>
</dbReference>
<evidence type="ECO:0000313" key="4">
    <source>
        <dbReference type="EMBL" id="OMP65973.1"/>
    </source>
</evidence>
<gene>
    <name evidence="4" type="ORF">BTO28_14360</name>
</gene>
<feature type="domain" description="MmgE/PrpD N-terminal" evidence="2">
    <location>
        <begin position="6"/>
        <end position="243"/>
    </location>
</feature>
<dbReference type="EMBL" id="MSFI01000026">
    <property type="protein sequence ID" value="OMP65973.1"/>
    <property type="molecule type" value="Genomic_DNA"/>
</dbReference>
<dbReference type="InterPro" id="IPR042183">
    <property type="entry name" value="MmgE/PrpD_sf_1"/>
</dbReference>
<dbReference type="SUPFAM" id="SSF103378">
    <property type="entry name" value="2-methylcitrate dehydratase PrpD"/>
    <property type="match status" value="1"/>
</dbReference>
<dbReference type="GO" id="GO:0016829">
    <property type="term" value="F:lyase activity"/>
    <property type="evidence" value="ECO:0007669"/>
    <property type="project" value="InterPro"/>
</dbReference>
<evidence type="ECO:0000259" key="2">
    <source>
        <dbReference type="Pfam" id="PF03972"/>
    </source>
</evidence>
<keyword evidence="5" id="KW-1185">Reference proteome</keyword>
<dbReference type="PANTHER" id="PTHR16943:SF8">
    <property type="entry name" value="2-METHYLCITRATE DEHYDRATASE"/>
    <property type="match status" value="1"/>
</dbReference>
<dbReference type="Pfam" id="PF19305">
    <property type="entry name" value="MmgE_PrpD_C"/>
    <property type="match status" value="1"/>
</dbReference>
<dbReference type="InterPro" id="IPR036148">
    <property type="entry name" value="MmgE/PrpD_sf"/>
</dbReference>
<dbReference type="PANTHER" id="PTHR16943">
    <property type="entry name" value="2-METHYLCITRATE DEHYDRATASE-RELATED"/>
    <property type="match status" value="1"/>
</dbReference>
<dbReference type="AlphaFoldDB" id="A0A1V2A4P6"/>
<dbReference type="Gene3D" id="3.30.1330.120">
    <property type="entry name" value="2-methylcitrate dehydratase PrpD"/>
    <property type="match status" value="1"/>
</dbReference>
<accession>A0A1V2A4P6</accession>
<comment type="caution">
    <text evidence="4">The sequence shown here is derived from an EMBL/GenBank/DDBJ whole genome shotgun (WGS) entry which is preliminary data.</text>
</comment>
<comment type="similarity">
    <text evidence="1">Belongs to the PrpD family.</text>
</comment>
<feature type="domain" description="MmgE/PrpD C-terminal" evidence="3">
    <location>
        <begin position="266"/>
        <end position="420"/>
    </location>
</feature>
<reference evidence="4 5" key="1">
    <citation type="submission" date="2016-12" db="EMBL/GenBank/DDBJ databases">
        <title>Domibacillus sp. SAB 38T whole genome sequencing.</title>
        <authorList>
            <person name="Verma A."/>
            <person name="Ojha A.K."/>
            <person name="Krishnamurthi S."/>
        </authorList>
    </citation>
    <scope>NUCLEOTIDE SEQUENCE [LARGE SCALE GENOMIC DNA]</scope>
    <source>
        <strain evidence="4 5">SAB 38</strain>
    </source>
</reference>
<dbReference type="OrthoDB" id="9791416at2"/>
<sequence length="460" mass="50199">MTLSKTLAAFVVNTSYDDLPKEAVEFTKICILDWAGSALAGHKKAPIQMINEMVLEAGGAPQSTLLTGSGKTSVAQAAFVNGASSHIVELDDIHKGSIIHAGTVVIPAALAVAEWKGSSGKEFIAAVALGYEICYRIGEAVSPSHYHYWHNTATCGTFGAAAAVSKLLHLNEEQIVHVLGSAGTQAAGLWEFIEDGAMSKQLHPGKAAMNGVISALLAEKGFTGAKKILEGDRGFFKAMSTDYDEAKITNGLGEKLKITENSFKIHASCRHTHPAIDLVLSINKDTPLQAEDIKKVQIKGYRAVIDITDNPDPDTIYASKFSVQFCAALAFIKNSAGMHHFKTETLQDKKIRQLMKKIEVTLDQEIDDRYPDKWGSAIKIELHNGQVIEKETDYPKGDPENPVSMDELVGKFRNMTMEIPQDIVEEWIVNVKNLEDYHNVAKWLPAGLQAGMGYQKHVQK</sequence>
<name>A0A1V2A4P6_9BACI</name>
<dbReference type="InterPro" id="IPR005656">
    <property type="entry name" value="MmgE_PrpD"/>
</dbReference>
<dbReference type="Proteomes" id="UP000188613">
    <property type="component" value="Unassembled WGS sequence"/>
</dbReference>
<evidence type="ECO:0000313" key="5">
    <source>
        <dbReference type="Proteomes" id="UP000188613"/>
    </source>
</evidence>
<dbReference type="InterPro" id="IPR042188">
    <property type="entry name" value="MmgE/PrpD_sf_2"/>
</dbReference>
<dbReference type="InterPro" id="IPR045336">
    <property type="entry name" value="MmgE_PrpD_N"/>
</dbReference>
<evidence type="ECO:0000259" key="3">
    <source>
        <dbReference type="Pfam" id="PF19305"/>
    </source>
</evidence>
<dbReference type="RefSeq" id="WP_076767478.1">
    <property type="nucleotide sequence ID" value="NZ_MSFI01000026.1"/>
</dbReference>
<evidence type="ECO:0000256" key="1">
    <source>
        <dbReference type="ARBA" id="ARBA00006174"/>
    </source>
</evidence>
<dbReference type="Gene3D" id="1.10.4100.10">
    <property type="entry name" value="2-methylcitrate dehydratase PrpD"/>
    <property type="match status" value="1"/>
</dbReference>